<dbReference type="SUPFAM" id="SSF53448">
    <property type="entry name" value="Nucleotide-diphospho-sugar transferases"/>
    <property type="match status" value="1"/>
</dbReference>
<dbReference type="EMBL" id="JACHXK010000018">
    <property type="protein sequence ID" value="MBB3113313.1"/>
    <property type="molecule type" value="Genomic_DNA"/>
</dbReference>
<protein>
    <submittedName>
        <fullName evidence="1">Spore coat polysaccharide biosynthesis protein SpsF</fullName>
    </submittedName>
</protein>
<evidence type="ECO:0000313" key="1">
    <source>
        <dbReference type="EMBL" id="MBB3113313.1"/>
    </source>
</evidence>
<dbReference type="GO" id="GO:0005829">
    <property type="term" value="C:cytosol"/>
    <property type="evidence" value="ECO:0007669"/>
    <property type="project" value="TreeGrafter"/>
</dbReference>
<sequence>MKVAAIVQARMGSTRLPGKVLLPVLGKPLLQIELERIGRSQRIDRIIVATTRQPEDERIIQFCRSIGVECFRGSENDVLTRYYEAAHYAQADVIVRLTADCPLLDPQIIDDVISSYFSAMPACDYCSNTLVRSYPRGLDTEVFSFAALQRAYEQAESPAEREHVTPFIVNRPERFRLIPVLGSQDFSHHRWTVDTVDDYRLVRQIIERLYPANPLFTMSDVTGLLELESSWPAINAHVEQKSVERD</sequence>
<dbReference type="PANTHER" id="PTHR42866:SF1">
    <property type="entry name" value="SPORE COAT POLYSACCHARIDE BIOSYNTHESIS PROTEIN SPSF"/>
    <property type="match status" value="1"/>
</dbReference>
<dbReference type="Pfam" id="PF02348">
    <property type="entry name" value="CTP_transf_3"/>
    <property type="match status" value="1"/>
</dbReference>
<keyword evidence="2" id="KW-1185">Reference proteome</keyword>
<evidence type="ECO:0000313" key="2">
    <source>
        <dbReference type="Proteomes" id="UP000570361"/>
    </source>
</evidence>
<dbReference type="Gene3D" id="3.90.550.10">
    <property type="entry name" value="Spore Coat Polysaccharide Biosynthesis Protein SpsA, Chain A"/>
    <property type="match status" value="1"/>
</dbReference>
<organism evidence="1 2">
    <name type="scientific">Paenibacillus phyllosphaerae</name>
    <dbReference type="NCBI Taxonomy" id="274593"/>
    <lineage>
        <taxon>Bacteria</taxon>
        <taxon>Bacillati</taxon>
        <taxon>Bacillota</taxon>
        <taxon>Bacilli</taxon>
        <taxon>Bacillales</taxon>
        <taxon>Paenibacillaceae</taxon>
        <taxon>Paenibacillus</taxon>
    </lineage>
</organism>
<dbReference type="RefSeq" id="WP_183603409.1">
    <property type="nucleotide sequence ID" value="NZ_JACHXK010000018.1"/>
</dbReference>
<name>A0A7W5B2N8_9BACL</name>
<dbReference type="InterPro" id="IPR003329">
    <property type="entry name" value="Cytidylyl_trans"/>
</dbReference>
<dbReference type="InterPro" id="IPR029044">
    <property type="entry name" value="Nucleotide-diphossugar_trans"/>
</dbReference>
<dbReference type="CDD" id="cd02518">
    <property type="entry name" value="GT2_SpsF"/>
    <property type="match status" value="1"/>
</dbReference>
<dbReference type="Proteomes" id="UP000570361">
    <property type="component" value="Unassembled WGS sequence"/>
</dbReference>
<comment type="caution">
    <text evidence="1">The sequence shown here is derived from an EMBL/GenBank/DDBJ whole genome shotgun (WGS) entry which is preliminary data.</text>
</comment>
<dbReference type="PANTHER" id="PTHR42866">
    <property type="entry name" value="3-DEOXY-MANNO-OCTULOSONATE CYTIDYLYLTRANSFERASE"/>
    <property type="match status" value="1"/>
</dbReference>
<proteinExistence type="predicted"/>
<gene>
    <name evidence="1" type="ORF">FHS18_005425</name>
</gene>
<reference evidence="1 2" key="1">
    <citation type="submission" date="2020-08" db="EMBL/GenBank/DDBJ databases">
        <title>Genomic Encyclopedia of Type Strains, Phase III (KMG-III): the genomes of soil and plant-associated and newly described type strains.</title>
        <authorList>
            <person name="Whitman W."/>
        </authorList>
    </citation>
    <scope>NUCLEOTIDE SEQUENCE [LARGE SCALE GENOMIC DNA]</scope>
    <source>
        <strain evidence="1 2">CECT 5862</strain>
    </source>
</reference>
<accession>A0A7W5B2N8</accession>
<dbReference type="AlphaFoldDB" id="A0A7W5B2N8"/>